<name>A0A0A7LFF3_9ARCH</name>
<evidence type="ECO:0000313" key="8">
    <source>
        <dbReference type="EMBL" id="AIZ56221.1"/>
    </source>
</evidence>
<dbReference type="PIRSF" id="PIRSF000521">
    <property type="entry name" value="Transaminase_4ab_Lys_Orn"/>
    <property type="match status" value="1"/>
</dbReference>
<dbReference type="GO" id="GO:0008483">
    <property type="term" value="F:transaminase activity"/>
    <property type="evidence" value="ECO:0007669"/>
    <property type="project" value="UniProtKB-KW"/>
</dbReference>
<sequence>MDLNEIKELNSKYLFQNYGRMDIALTHGKGAYLYDTEGKEYLDLVSGIAVNSIGYAHPEWVKAMEDQISKLIHVSNLYYTAEQAELGEKLASVMPGDLQRSLFVNSGAEANEGAMKLAVRYTKRSKIISALNGFHGRTSASLGATGQTKYQESFEPLISNAFRYYEYDNIESVKSMIDKDTAALLVEPIQGEGGVVKAKKEFFKGVRDLCTDHGVLMVVDEVQTGIGRTGKWFGIEESGVVPDVITMAKGLGGGVPIGAITTTLEISKVMTPGTHGTTFGGNPLVSRSACAVIDIIKKEKLVENAGKVGKAWMKDLKGVGSPKIKDVRGSGFIIGVELNSNETASQLQRSMLKKGFIVNICHGHVLRLIPPLILTSRQKDDFMSAFNEVI</sequence>
<reference evidence="8 9" key="1">
    <citation type="journal article" date="2014" name="Appl. Environ. Microbiol.">
        <title>Comparative Genome Analysis of 'Candidatus Methanoplasma termitum' Indicates a New Mode of Energy Metabolism in the Seventh Order of Methanogens.</title>
        <authorList>
            <person name="Lang K."/>
            <person name="Schuldes J."/>
            <person name="Klingl A."/>
            <person name="Poehlein A."/>
            <person name="Daniel R."/>
            <person name="Brune A."/>
        </authorList>
    </citation>
    <scope>NUCLEOTIDE SEQUENCE [LARGE SCALE GENOMIC DNA]</scope>
    <source>
        <strain evidence="9">Mpt1</strain>
    </source>
</reference>
<dbReference type="FunFam" id="3.40.640.10:FF:000004">
    <property type="entry name" value="Acetylornithine aminotransferase"/>
    <property type="match status" value="1"/>
</dbReference>
<dbReference type="GO" id="GO:0030170">
    <property type="term" value="F:pyridoxal phosphate binding"/>
    <property type="evidence" value="ECO:0007669"/>
    <property type="project" value="InterPro"/>
</dbReference>
<keyword evidence="4" id="KW-0808">Transferase</keyword>
<evidence type="ECO:0000256" key="4">
    <source>
        <dbReference type="ARBA" id="ARBA00022679"/>
    </source>
</evidence>
<dbReference type="PROSITE" id="PS00600">
    <property type="entry name" value="AA_TRANSFER_CLASS_3"/>
    <property type="match status" value="1"/>
</dbReference>
<keyword evidence="5 7" id="KW-0663">Pyridoxal phosphate</keyword>
<evidence type="ECO:0000256" key="6">
    <source>
        <dbReference type="ARBA" id="ARBA00029440"/>
    </source>
</evidence>
<dbReference type="InterPro" id="IPR050103">
    <property type="entry name" value="Class-III_PLP-dep_AT"/>
</dbReference>
<dbReference type="Gene3D" id="3.40.640.10">
    <property type="entry name" value="Type I PLP-dependent aspartate aminotransferase-like (Major domain)"/>
    <property type="match status" value="1"/>
</dbReference>
<dbReference type="InterPro" id="IPR015424">
    <property type="entry name" value="PyrdxlP-dep_Trfase"/>
</dbReference>
<dbReference type="PANTHER" id="PTHR11986:SF79">
    <property type="entry name" value="ACETYLORNITHINE AMINOTRANSFERASE, MITOCHONDRIAL"/>
    <property type="match status" value="1"/>
</dbReference>
<protein>
    <submittedName>
        <fullName evidence="8">HemL1 protein</fullName>
        <ecNumber evidence="8">5.4.3.8</ecNumber>
    </submittedName>
</protein>
<dbReference type="CDD" id="cd00610">
    <property type="entry name" value="OAT_like"/>
    <property type="match status" value="1"/>
</dbReference>
<dbReference type="EC" id="5.4.3.8" evidence="8"/>
<dbReference type="Pfam" id="PF00202">
    <property type="entry name" value="Aminotran_3"/>
    <property type="match status" value="1"/>
</dbReference>
<dbReference type="STRING" id="1577791.Mpt1_c03230"/>
<keyword evidence="8" id="KW-0413">Isomerase</keyword>
<dbReference type="Proteomes" id="UP000030787">
    <property type="component" value="Chromosome"/>
</dbReference>
<dbReference type="InterPro" id="IPR015421">
    <property type="entry name" value="PyrdxlP-dep_Trfase_major"/>
</dbReference>
<accession>A0A0A7LFF3</accession>
<dbReference type="HOGENOM" id="CLU_016922_10_1_2"/>
<dbReference type="InterPro" id="IPR005814">
    <property type="entry name" value="Aminotrans_3"/>
</dbReference>
<dbReference type="InterPro" id="IPR015422">
    <property type="entry name" value="PyrdxlP-dep_Trfase_small"/>
</dbReference>
<organism evidence="8 9">
    <name type="scientific">Candidatus Methanoplasma termitum</name>
    <dbReference type="NCBI Taxonomy" id="1577791"/>
    <lineage>
        <taxon>Archaea</taxon>
        <taxon>Methanobacteriati</taxon>
        <taxon>Thermoplasmatota</taxon>
        <taxon>Thermoplasmata</taxon>
        <taxon>Methanomassiliicoccales</taxon>
        <taxon>Methanomassiliicoccaceae</taxon>
        <taxon>Candidatus Methanoplasma</taxon>
    </lineage>
</organism>
<proteinExistence type="inferred from homology"/>
<keyword evidence="9" id="KW-1185">Reference proteome</keyword>
<dbReference type="NCBIfam" id="NF002325">
    <property type="entry name" value="PRK01278.1"/>
    <property type="match status" value="1"/>
</dbReference>
<comment type="pathway">
    <text evidence="6">Amino-acid biosynthesis.</text>
</comment>
<dbReference type="InterPro" id="IPR004636">
    <property type="entry name" value="AcOrn/SuccOrn_fam"/>
</dbReference>
<dbReference type="AlphaFoldDB" id="A0A0A7LFF3"/>
<keyword evidence="3" id="KW-0028">Amino-acid biosynthesis</keyword>
<evidence type="ECO:0000256" key="1">
    <source>
        <dbReference type="ARBA" id="ARBA00001933"/>
    </source>
</evidence>
<dbReference type="GO" id="GO:0042286">
    <property type="term" value="F:glutamate-1-semialdehyde 2,1-aminomutase activity"/>
    <property type="evidence" value="ECO:0007669"/>
    <property type="project" value="UniProtKB-EC"/>
</dbReference>
<dbReference type="RefSeq" id="WP_048111562.1">
    <property type="nucleotide sequence ID" value="NZ_CP010070.1"/>
</dbReference>
<dbReference type="OrthoDB" id="85346at2157"/>
<dbReference type="InterPro" id="IPR049704">
    <property type="entry name" value="Aminotrans_3_PPA_site"/>
</dbReference>
<evidence type="ECO:0000256" key="2">
    <source>
        <dbReference type="ARBA" id="ARBA00022576"/>
    </source>
</evidence>
<comment type="cofactor">
    <cofactor evidence="1">
        <name>pyridoxal 5'-phosphate</name>
        <dbReference type="ChEBI" id="CHEBI:597326"/>
    </cofactor>
</comment>
<dbReference type="NCBIfam" id="TIGR00707">
    <property type="entry name" value="argD"/>
    <property type="match status" value="1"/>
</dbReference>
<evidence type="ECO:0000256" key="5">
    <source>
        <dbReference type="ARBA" id="ARBA00022898"/>
    </source>
</evidence>
<dbReference type="GO" id="GO:0042802">
    <property type="term" value="F:identical protein binding"/>
    <property type="evidence" value="ECO:0007669"/>
    <property type="project" value="TreeGrafter"/>
</dbReference>
<comment type="similarity">
    <text evidence="7">Belongs to the class-III pyridoxal-phosphate-dependent aminotransferase family.</text>
</comment>
<dbReference type="PANTHER" id="PTHR11986">
    <property type="entry name" value="AMINOTRANSFERASE CLASS III"/>
    <property type="match status" value="1"/>
</dbReference>
<dbReference type="KEGG" id="mear:Mpt1_c03230"/>
<dbReference type="SUPFAM" id="SSF53383">
    <property type="entry name" value="PLP-dependent transferases"/>
    <property type="match status" value="1"/>
</dbReference>
<dbReference type="GeneID" id="24817994"/>
<evidence type="ECO:0000313" key="9">
    <source>
        <dbReference type="Proteomes" id="UP000030787"/>
    </source>
</evidence>
<dbReference type="NCBIfam" id="NF002874">
    <property type="entry name" value="PRK03244.1"/>
    <property type="match status" value="1"/>
</dbReference>
<gene>
    <name evidence="8" type="primary">hemL1</name>
    <name evidence="8" type="ORF">Mpt1_c03230</name>
</gene>
<evidence type="ECO:0000256" key="7">
    <source>
        <dbReference type="RuleBase" id="RU003560"/>
    </source>
</evidence>
<evidence type="ECO:0000256" key="3">
    <source>
        <dbReference type="ARBA" id="ARBA00022605"/>
    </source>
</evidence>
<dbReference type="Gene3D" id="3.90.1150.10">
    <property type="entry name" value="Aspartate Aminotransferase, domain 1"/>
    <property type="match status" value="1"/>
</dbReference>
<keyword evidence="2" id="KW-0032">Aminotransferase</keyword>
<dbReference type="EMBL" id="CP010070">
    <property type="protein sequence ID" value="AIZ56221.1"/>
    <property type="molecule type" value="Genomic_DNA"/>
</dbReference>
<dbReference type="GO" id="GO:0006526">
    <property type="term" value="P:L-arginine biosynthetic process"/>
    <property type="evidence" value="ECO:0007669"/>
    <property type="project" value="UniProtKB-ARBA"/>
</dbReference>